<evidence type="ECO:0000313" key="2">
    <source>
        <dbReference type="Proteomes" id="UP001652625"/>
    </source>
</evidence>
<protein>
    <submittedName>
        <fullName evidence="3">Uncharacterized protein LOC136075092</fullName>
    </submittedName>
</protein>
<sequence>MLWIRAAWKEKSRDEEGTLPNNRVEEKFVRWPPKNVKHLYEQRAEPQPNWFKFELVKIKFCSDSFQECENFEYTTSTDIDEPLVEKQIKKRKLQTDYIEYSDDSDDHSYPPESNEELSKFPTPPNVPSKLSLRVHCRQTNTLSKSTNSVHQSFLSHSKPTSSIKPSQSQPTSAINDLILPKKTTQSCLLLRASNIPIRSTPKSTQSSLPLTTSNQLIRSTPKSVHTVRSLKTVASDSPNVQSRNSTSNEVGNSTDKLNAKFQKTVLFKLSQLTIEISEVKKLLERQSMPAVLLGANNSMDSFEISDGPIDTVE</sequence>
<accession>A0ABM4B3K3</accession>
<dbReference type="Proteomes" id="UP001652625">
    <property type="component" value="Chromosome 01"/>
</dbReference>
<proteinExistence type="predicted"/>
<dbReference type="RefSeq" id="XP_065643412.1">
    <property type="nucleotide sequence ID" value="XM_065787340.1"/>
</dbReference>
<evidence type="ECO:0000313" key="3">
    <source>
        <dbReference type="RefSeq" id="XP_065643412.1"/>
    </source>
</evidence>
<dbReference type="GeneID" id="136075092"/>
<reference evidence="3" key="2">
    <citation type="submission" date="2025-08" db="UniProtKB">
        <authorList>
            <consortium name="RefSeq"/>
        </authorList>
    </citation>
    <scope>IDENTIFICATION</scope>
</reference>
<organism evidence="2 3">
    <name type="scientific">Hydra vulgaris</name>
    <name type="common">Hydra</name>
    <name type="synonym">Hydra attenuata</name>
    <dbReference type="NCBI Taxonomy" id="6087"/>
    <lineage>
        <taxon>Eukaryota</taxon>
        <taxon>Metazoa</taxon>
        <taxon>Cnidaria</taxon>
        <taxon>Hydrozoa</taxon>
        <taxon>Hydroidolina</taxon>
        <taxon>Anthoathecata</taxon>
        <taxon>Aplanulata</taxon>
        <taxon>Hydridae</taxon>
        <taxon>Hydra</taxon>
    </lineage>
</organism>
<keyword evidence="2" id="KW-1185">Reference proteome</keyword>
<gene>
    <name evidence="3" type="primary">LOC136075092</name>
</gene>
<reference evidence="2" key="1">
    <citation type="submission" date="2025-05" db="UniProtKB">
        <authorList>
            <consortium name="RefSeq"/>
        </authorList>
    </citation>
    <scope>NUCLEOTIDE SEQUENCE [LARGE SCALE GENOMIC DNA]</scope>
</reference>
<name>A0ABM4B3K3_HYDVU</name>
<evidence type="ECO:0000256" key="1">
    <source>
        <dbReference type="SAM" id="MobiDB-lite"/>
    </source>
</evidence>
<feature type="region of interest" description="Disordered" evidence="1">
    <location>
        <begin position="100"/>
        <end position="125"/>
    </location>
</feature>
<feature type="region of interest" description="Disordered" evidence="1">
    <location>
        <begin position="141"/>
        <end position="171"/>
    </location>
</feature>
<feature type="region of interest" description="Disordered" evidence="1">
    <location>
        <begin position="234"/>
        <end position="253"/>
    </location>
</feature>